<gene>
    <name evidence="1" type="ORF">GXP67_07160</name>
</gene>
<proteinExistence type="predicted"/>
<dbReference type="AlphaFoldDB" id="A0A6C0GFI8"/>
<dbReference type="RefSeq" id="WP_162442504.1">
    <property type="nucleotide sequence ID" value="NZ_CP048222.1"/>
</dbReference>
<dbReference type="Proteomes" id="UP000480178">
    <property type="component" value="Chromosome"/>
</dbReference>
<name>A0A6C0GFI8_9BACT</name>
<organism evidence="1 2">
    <name type="scientific">Rhodocytophaga rosea</name>
    <dbReference type="NCBI Taxonomy" id="2704465"/>
    <lineage>
        <taxon>Bacteria</taxon>
        <taxon>Pseudomonadati</taxon>
        <taxon>Bacteroidota</taxon>
        <taxon>Cytophagia</taxon>
        <taxon>Cytophagales</taxon>
        <taxon>Rhodocytophagaceae</taxon>
        <taxon>Rhodocytophaga</taxon>
    </lineage>
</organism>
<protein>
    <submittedName>
        <fullName evidence="1">Uncharacterized protein</fullName>
    </submittedName>
</protein>
<dbReference type="EMBL" id="CP048222">
    <property type="protein sequence ID" value="QHT66450.1"/>
    <property type="molecule type" value="Genomic_DNA"/>
</dbReference>
<evidence type="ECO:0000313" key="2">
    <source>
        <dbReference type="Proteomes" id="UP000480178"/>
    </source>
</evidence>
<sequence>MKYLLLAITLASLLCCCESGKRQDNTNAQVKVDNPDRKSSKDTIIVKRLTTLRFSLFWPAFRRAVMEQDTATILRLTHFPFETRGESDDDPVVRYEQADFLRLYPLLFSQPTGLNSEGEETELDLVRTTAKSDSLRPTEDFARLGALEFRKIDEHWKFAFAYLTDETIEKMKKK</sequence>
<reference evidence="1 2" key="1">
    <citation type="submission" date="2020-01" db="EMBL/GenBank/DDBJ databases">
        <authorList>
            <person name="Kim M.K."/>
        </authorList>
    </citation>
    <scope>NUCLEOTIDE SEQUENCE [LARGE SCALE GENOMIC DNA]</scope>
    <source>
        <strain evidence="1 2">172606-1</strain>
    </source>
</reference>
<accession>A0A6C0GFI8</accession>
<dbReference type="KEGG" id="rhoz:GXP67_07160"/>
<keyword evidence="2" id="KW-1185">Reference proteome</keyword>
<evidence type="ECO:0000313" key="1">
    <source>
        <dbReference type="EMBL" id="QHT66450.1"/>
    </source>
</evidence>